<dbReference type="EMBL" id="BLAG01000007">
    <property type="protein sequence ID" value="GES29888.1"/>
    <property type="molecule type" value="Genomic_DNA"/>
</dbReference>
<protein>
    <submittedName>
        <fullName evidence="1">Uncharacterized protein</fullName>
    </submittedName>
</protein>
<gene>
    <name evidence="1" type="ORF">San01_23750</name>
</gene>
<evidence type="ECO:0000313" key="2">
    <source>
        <dbReference type="Proteomes" id="UP000325598"/>
    </source>
</evidence>
<accession>A0A5J4LGU6</accession>
<comment type="caution">
    <text evidence="1">The sequence shown here is derived from an EMBL/GenBank/DDBJ whole genome shotgun (WGS) entry which is preliminary data.</text>
</comment>
<reference evidence="1 2" key="1">
    <citation type="submission" date="2019-10" db="EMBL/GenBank/DDBJ databases">
        <title>Whole genome shotgun sequence of Streptomyces angustmyceticus NBRC 3934.</title>
        <authorList>
            <person name="Hosoyama A."/>
            <person name="Ichikawa N."/>
            <person name="Kimura A."/>
            <person name="Kitahashi Y."/>
            <person name="Komaki H."/>
            <person name="Uohara A."/>
        </authorList>
    </citation>
    <scope>NUCLEOTIDE SEQUENCE [LARGE SCALE GENOMIC DNA]</scope>
    <source>
        <strain evidence="1 2">NBRC 3934</strain>
    </source>
</reference>
<name>A0A5J4LGU6_9ACTN</name>
<dbReference type="AlphaFoldDB" id="A0A5J4LGU6"/>
<keyword evidence="2" id="KW-1185">Reference proteome</keyword>
<proteinExistence type="predicted"/>
<organism evidence="1 2">
    <name type="scientific">Streptomyces angustmyceticus</name>
    <dbReference type="NCBI Taxonomy" id="285578"/>
    <lineage>
        <taxon>Bacteria</taxon>
        <taxon>Bacillati</taxon>
        <taxon>Actinomycetota</taxon>
        <taxon>Actinomycetes</taxon>
        <taxon>Kitasatosporales</taxon>
        <taxon>Streptomycetaceae</taxon>
        <taxon>Streptomyces</taxon>
    </lineage>
</organism>
<dbReference type="Proteomes" id="UP000325598">
    <property type="component" value="Unassembled WGS sequence"/>
</dbReference>
<evidence type="ECO:0000313" key="1">
    <source>
        <dbReference type="EMBL" id="GES29888.1"/>
    </source>
</evidence>
<sequence length="130" mass="13573">MAGAVKVTWLDWVGVTATLPTLPTPTCVPERKLVPNSVTEPPVAADTQVTLSPVVVGEAMMKNGSALLVAPALLVTLTETWPEHGAVLGTTKVTWVAVTLVGVTVAEPKFTLVVVDRADPLIWTVSPGLP</sequence>